<dbReference type="OrthoDB" id="10258825at2759"/>
<proteinExistence type="predicted"/>
<evidence type="ECO:0000313" key="2">
    <source>
        <dbReference type="Proteomes" id="UP000886523"/>
    </source>
</evidence>
<reference evidence="1" key="1">
    <citation type="journal article" date="2020" name="Nat. Commun.">
        <title>Large-scale genome sequencing of mycorrhizal fungi provides insights into the early evolution of symbiotic traits.</title>
        <authorList>
            <person name="Miyauchi S."/>
            <person name="Kiss E."/>
            <person name="Kuo A."/>
            <person name="Drula E."/>
            <person name="Kohler A."/>
            <person name="Sanchez-Garcia M."/>
            <person name="Morin E."/>
            <person name="Andreopoulos B."/>
            <person name="Barry K.W."/>
            <person name="Bonito G."/>
            <person name="Buee M."/>
            <person name="Carver A."/>
            <person name="Chen C."/>
            <person name="Cichocki N."/>
            <person name="Clum A."/>
            <person name="Culley D."/>
            <person name="Crous P.W."/>
            <person name="Fauchery L."/>
            <person name="Girlanda M."/>
            <person name="Hayes R.D."/>
            <person name="Keri Z."/>
            <person name="LaButti K."/>
            <person name="Lipzen A."/>
            <person name="Lombard V."/>
            <person name="Magnuson J."/>
            <person name="Maillard F."/>
            <person name="Murat C."/>
            <person name="Nolan M."/>
            <person name="Ohm R.A."/>
            <person name="Pangilinan J."/>
            <person name="Pereira M.F."/>
            <person name="Perotto S."/>
            <person name="Peter M."/>
            <person name="Pfister S."/>
            <person name="Riley R."/>
            <person name="Sitrit Y."/>
            <person name="Stielow J.B."/>
            <person name="Szollosi G."/>
            <person name="Zifcakova L."/>
            <person name="Stursova M."/>
            <person name="Spatafora J.W."/>
            <person name="Tedersoo L."/>
            <person name="Vaario L.M."/>
            <person name="Yamada A."/>
            <person name="Yan M."/>
            <person name="Wang P."/>
            <person name="Xu J."/>
            <person name="Bruns T."/>
            <person name="Baldrian P."/>
            <person name="Vilgalys R."/>
            <person name="Dunand C."/>
            <person name="Henrissat B."/>
            <person name="Grigoriev I.V."/>
            <person name="Hibbett D."/>
            <person name="Nagy L.G."/>
            <person name="Martin F.M."/>
        </authorList>
    </citation>
    <scope>NUCLEOTIDE SEQUENCE</scope>
    <source>
        <strain evidence="1">UP504</strain>
    </source>
</reference>
<accession>A0A9P6DZW6</accession>
<dbReference type="Proteomes" id="UP000886523">
    <property type="component" value="Unassembled WGS sequence"/>
</dbReference>
<name>A0A9P6DZW6_9AGAM</name>
<sequence>MYNEPQYETSSVVSRPANLVPHYTSIVSLYPKTTVVAELGCDAALAKNLVALGDPCPLICRCLGRQMGSESRHLR</sequence>
<evidence type="ECO:0000313" key="1">
    <source>
        <dbReference type="EMBL" id="KAF9517434.1"/>
    </source>
</evidence>
<dbReference type="AlphaFoldDB" id="A0A9P6DZW6"/>
<protein>
    <submittedName>
        <fullName evidence="1">Uncharacterized protein</fullName>
    </submittedName>
</protein>
<organism evidence="1 2">
    <name type="scientific">Hydnum rufescens UP504</name>
    <dbReference type="NCBI Taxonomy" id="1448309"/>
    <lineage>
        <taxon>Eukaryota</taxon>
        <taxon>Fungi</taxon>
        <taxon>Dikarya</taxon>
        <taxon>Basidiomycota</taxon>
        <taxon>Agaricomycotina</taxon>
        <taxon>Agaricomycetes</taxon>
        <taxon>Cantharellales</taxon>
        <taxon>Hydnaceae</taxon>
        <taxon>Hydnum</taxon>
    </lineage>
</organism>
<keyword evidence="2" id="KW-1185">Reference proteome</keyword>
<dbReference type="EMBL" id="MU128932">
    <property type="protein sequence ID" value="KAF9517434.1"/>
    <property type="molecule type" value="Genomic_DNA"/>
</dbReference>
<gene>
    <name evidence="1" type="ORF">BS47DRAFT_533476</name>
</gene>
<comment type="caution">
    <text evidence="1">The sequence shown here is derived from an EMBL/GenBank/DDBJ whole genome shotgun (WGS) entry which is preliminary data.</text>
</comment>